<dbReference type="KEGG" id="mpro:BJP34_24975"/>
<dbReference type="Pfam" id="PF07228">
    <property type="entry name" value="SpoIIE"/>
    <property type="match status" value="1"/>
</dbReference>
<dbReference type="InterPro" id="IPR036457">
    <property type="entry name" value="PPM-type-like_dom_sf"/>
</dbReference>
<feature type="region of interest" description="Disordered" evidence="2">
    <location>
        <begin position="1"/>
        <end position="24"/>
    </location>
</feature>
<evidence type="ECO:0000313" key="4">
    <source>
        <dbReference type="EMBL" id="AOX02260.1"/>
    </source>
</evidence>
<evidence type="ECO:0000259" key="3">
    <source>
        <dbReference type="SMART" id="SM00331"/>
    </source>
</evidence>
<evidence type="ECO:0000256" key="2">
    <source>
        <dbReference type="SAM" id="MobiDB-lite"/>
    </source>
</evidence>
<proteinExistence type="predicted"/>
<evidence type="ECO:0000313" key="5">
    <source>
        <dbReference type="Proteomes" id="UP000177870"/>
    </source>
</evidence>
<accession>A0A1D8TX77</accession>
<dbReference type="AlphaFoldDB" id="A0A1D8TX77"/>
<protein>
    <submittedName>
        <fullName evidence="4">Guanylate cyclase</fullName>
    </submittedName>
</protein>
<reference evidence="5" key="1">
    <citation type="submission" date="2016-10" db="EMBL/GenBank/DDBJ databases">
        <title>Comparative genomics uncovers the prolific and rare metabolic potential of the cyanobacterial genus Moorea.</title>
        <authorList>
            <person name="Leao T."/>
            <person name="Castelao G."/>
            <person name="Korobeynikov A."/>
            <person name="Monroe E.A."/>
            <person name="Podell S."/>
            <person name="Glukhov E."/>
            <person name="Allen E."/>
            <person name="Gerwick W.H."/>
            <person name="Gerwick L."/>
        </authorList>
    </citation>
    <scope>NUCLEOTIDE SEQUENCE [LARGE SCALE GENOMIC DNA]</scope>
    <source>
        <strain evidence="5">PAL-8-15-08-1</strain>
    </source>
</reference>
<dbReference type="InterPro" id="IPR052016">
    <property type="entry name" value="Bact_Sigma-Reg"/>
</dbReference>
<dbReference type="GO" id="GO:0016791">
    <property type="term" value="F:phosphatase activity"/>
    <property type="evidence" value="ECO:0007669"/>
    <property type="project" value="TreeGrafter"/>
</dbReference>
<gene>
    <name evidence="4" type="ORF">BJP34_24975</name>
</gene>
<evidence type="ECO:0000256" key="1">
    <source>
        <dbReference type="ARBA" id="ARBA00022801"/>
    </source>
</evidence>
<dbReference type="SUPFAM" id="SSF81606">
    <property type="entry name" value="PP2C-like"/>
    <property type="match status" value="1"/>
</dbReference>
<dbReference type="PANTHER" id="PTHR43156">
    <property type="entry name" value="STAGE II SPORULATION PROTEIN E-RELATED"/>
    <property type="match status" value="1"/>
</dbReference>
<name>A0A1D8TX77_9CYAN</name>
<dbReference type="PANTHER" id="PTHR43156:SF2">
    <property type="entry name" value="STAGE II SPORULATION PROTEIN E"/>
    <property type="match status" value="1"/>
</dbReference>
<dbReference type="Gene3D" id="3.60.40.10">
    <property type="entry name" value="PPM-type phosphatase domain"/>
    <property type="match status" value="1"/>
</dbReference>
<sequence length="485" mass="54480">MTALPIPHQPSSSTNSTSSYAGAKKNPVSTLKELVARLYREQHKVQDLLSSLGFALRSFNNLNQFLELIPLMAARVSDADGGALILFNRDGQVQRSDLHYQNPQVGQTIRKAIEKTTHQVTSPNGQGGNSKQTPTSMKLVQASFDKVLRDYLEPNIKLFSLPILLKNAEQGHLYIFSHDPQYNWTPTRQKLVRLVADQTAVAIANDELKVELRHKERLDRELEIGADIQIRLLPRQCPEIEGVELAAFCKTANRVGGDYYDFIPTNYDQLGPKNSGDAHLTDDHSAYLPWSIVIGDVMGKGVPAGLIMTMTRGMLRAEVLNGHSPARILEHLNRVMYVDLENSHRFVTLFYSEYDPKTKILSYSNAAHNPPLLWQASTRSIKPLDTAGMLIGLEVDSQYEDSHVQLDSGDTIIYYTDGVTEAANLNGHRFDEDNLTQSFQWACEHSYTAQEILDYLFEQVQQFTGTTTNGDDMTLVVMQVKSRFH</sequence>
<dbReference type="Gene3D" id="3.30.450.40">
    <property type="match status" value="1"/>
</dbReference>
<dbReference type="SMART" id="SM00331">
    <property type="entry name" value="PP2C_SIG"/>
    <property type="match status" value="1"/>
</dbReference>
<keyword evidence="1" id="KW-0378">Hydrolase</keyword>
<dbReference type="RefSeq" id="WP_070394679.1">
    <property type="nucleotide sequence ID" value="NZ_CP017599.1"/>
</dbReference>
<feature type="domain" description="PPM-type phosphatase" evidence="3">
    <location>
        <begin position="240"/>
        <end position="480"/>
    </location>
</feature>
<dbReference type="InterPro" id="IPR001932">
    <property type="entry name" value="PPM-type_phosphatase-like_dom"/>
</dbReference>
<dbReference type="Proteomes" id="UP000177870">
    <property type="component" value="Chromosome"/>
</dbReference>
<dbReference type="STRING" id="1458985.BJP34_24975"/>
<dbReference type="SUPFAM" id="SSF55781">
    <property type="entry name" value="GAF domain-like"/>
    <property type="match status" value="1"/>
</dbReference>
<dbReference type="OrthoDB" id="311592at2"/>
<dbReference type="InterPro" id="IPR029016">
    <property type="entry name" value="GAF-like_dom_sf"/>
</dbReference>
<organism evidence="4 5">
    <name type="scientific">Moorena producens PAL-8-15-08-1</name>
    <dbReference type="NCBI Taxonomy" id="1458985"/>
    <lineage>
        <taxon>Bacteria</taxon>
        <taxon>Bacillati</taxon>
        <taxon>Cyanobacteriota</taxon>
        <taxon>Cyanophyceae</taxon>
        <taxon>Coleofasciculales</taxon>
        <taxon>Coleofasciculaceae</taxon>
        <taxon>Moorena</taxon>
    </lineage>
</organism>
<dbReference type="EMBL" id="CP017599">
    <property type="protein sequence ID" value="AOX02260.1"/>
    <property type="molecule type" value="Genomic_DNA"/>
</dbReference>